<dbReference type="InterPro" id="IPR038018">
    <property type="entry name" value="HP_1531"/>
</dbReference>
<gene>
    <name evidence="2" type="ORF">HPU229334_06280</name>
    <name evidence="1" type="ORF">HPU229336_01660</name>
    <name evidence="3" type="ORF">NCTC13156_01667</name>
</gene>
<evidence type="ECO:0000313" key="3">
    <source>
        <dbReference type="EMBL" id="STQ88812.1"/>
    </source>
</evidence>
<evidence type="ECO:0000313" key="6">
    <source>
        <dbReference type="Proteomes" id="UP000255269"/>
    </source>
</evidence>
<dbReference type="EMBL" id="JNUR01000015">
    <property type="protein sequence ID" value="KPH50626.1"/>
    <property type="molecule type" value="Genomic_DNA"/>
</dbReference>
<accession>A0A0N1E6X6</accession>
<dbReference type="Pfam" id="PF10398">
    <property type="entry name" value="DUF2443"/>
    <property type="match status" value="1"/>
</dbReference>
<dbReference type="OrthoDB" id="5329258at2"/>
<evidence type="ECO:0000313" key="4">
    <source>
        <dbReference type="Proteomes" id="UP000037800"/>
    </source>
</evidence>
<dbReference type="SUPFAM" id="SSF140496">
    <property type="entry name" value="HP1531-like"/>
    <property type="match status" value="1"/>
</dbReference>
<dbReference type="STRING" id="35818.HPU229336_01660"/>
<dbReference type="RefSeq" id="WP_005021683.1">
    <property type="nucleotide sequence ID" value="NZ_CABKNZ010000043.1"/>
</dbReference>
<dbReference type="PATRIC" id="fig|35818.10.peg.355"/>
<dbReference type="Gene3D" id="1.20.58.90">
    <property type="match status" value="1"/>
</dbReference>
<organism evidence="2 5">
    <name type="scientific">Helicobacter pullorum</name>
    <dbReference type="NCBI Taxonomy" id="35818"/>
    <lineage>
        <taxon>Bacteria</taxon>
        <taxon>Pseudomonadati</taxon>
        <taxon>Campylobacterota</taxon>
        <taxon>Epsilonproteobacteria</taxon>
        <taxon>Campylobacterales</taxon>
        <taxon>Helicobacteraceae</taxon>
        <taxon>Helicobacter</taxon>
    </lineage>
</organism>
<evidence type="ECO:0000313" key="2">
    <source>
        <dbReference type="EMBL" id="KPH55777.1"/>
    </source>
</evidence>
<evidence type="ECO:0000313" key="5">
    <source>
        <dbReference type="Proteomes" id="UP000037997"/>
    </source>
</evidence>
<reference evidence="3 6" key="2">
    <citation type="submission" date="2018-06" db="EMBL/GenBank/DDBJ databases">
        <authorList>
            <consortium name="Pathogen Informatics"/>
            <person name="Doyle S."/>
        </authorList>
    </citation>
    <scope>NUCLEOTIDE SEQUENCE [LARGE SCALE GENOMIC DNA]</scope>
    <source>
        <strain evidence="3 6">NCTC13156</strain>
    </source>
</reference>
<proteinExistence type="predicted"/>
<dbReference type="Proteomes" id="UP000037800">
    <property type="component" value="Unassembled WGS sequence"/>
</dbReference>
<evidence type="ECO:0000313" key="1">
    <source>
        <dbReference type="EMBL" id="KPH50626.1"/>
    </source>
</evidence>
<dbReference type="EMBL" id="UGJF01000001">
    <property type="protein sequence ID" value="STQ88812.1"/>
    <property type="molecule type" value="Genomic_DNA"/>
</dbReference>
<reference evidence="4 5" key="1">
    <citation type="submission" date="2014-06" db="EMBL/GenBank/DDBJ databases">
        <title>Helicobacter pullorum isolates in fresh chicken meat - phenotypic and genotypic features.</title>
        <authorList>
            <person name="Borges V."/>
            <person name="Santos A."/>
            <person name="Correia C.B."/>
            <person name="Saraiva M."/>
            <person name="Menard A."/>
            <person name="Vieira L."/>
            <person name="Sampaio D.A."/>
            <person name="Gomes J.P."/>
            <person name="Oleastro M."/>
        </authorList>
    </citation>
    <scope>NUCLEOTIDE SEQUENCE [LARGE SCALE GENOMIC DNA]</scope>
    <source>
        <strain evidence="2 5">229334/12</strain>
        <strain evidence="1 4">229336/12</strain>
    </source>
</reference>
<dbReference type="Proteomes" id="UP000037997">
    <property type="component" value="Unassembled WGS sequence"/>
</dbReference>
<dbReference type="InterPro" id="IPR019469">
    <property type="entry name" value="DUF2443"/>
</dbReference>
<dbReference type="AlphaFoldDB" id="A0A0N1E6X6"/>
<name>A0A0N1E6X6_9HELI</name>
<dbReference type="EMBL" id="JNOC01000032">
    <property type="protein sequence ID" value="KPH55777.1"/>
    <property type="molecule type" value="Genomic_DNA"/>
</dbReference>
<protein>
    <submittedName>
        <fullName evidence="3">Protein of uncharacterized function (DUF2443)</fullName>
    </submittedName>
</protein>
<sequence length="79" mass="9153">MFERIDSILQNIEEAQAEIKLLLGMAKISFVDYIMIKRGSQDMPEELGAWNLQQIDNEVSKLKEAIDSLNKIKKEVLTW</sequence>
<dbReference type="GeneID" id="93197340"/>
<dbReference type="Proteomes" id="UP000255269">
    <property type="component" value="Unassembled WGS sequence"/>
</dbReference>